<dbReference type="EMBL" id="GBRH01164535">
    <property type="protein sequence ID" value="JAE33361.1"/>
    <property type="molecule type" value="Transcribed_RNA"/>
</dbReference>
<name>A0A0A9HET2_ARUDO</name>
<feature type="compositionally biased region" description="Gly residues" evidence="1">
    <location>
        <begin position="63"/>
        <end position="101"/>
    </location>
</feature>
<organism evidence="2">
    <name type="scientific">Arundo donax</name>
    <name type="common">Giant reed</name>
    <name type="synonym">Donax arundinaceus</name>
    <dbReference type="NCBI Taxonomy" id="35708"/>
    <lineage>
        <taxon>Eukaryota</taxon>
        <taxon>Viridiplantae</taxon>
        <taxon>Streptophyta</taxon>
        <taxon>Embryophyta</taxon>
        <taxon>Tracheophyta</taxon>
        <taxon>Spermatophyta</taxon>
        <taxon>Magnoliopsida</taxon>
        <taxon>Liliopsida</taxon>
        <taxon>Poales</taxon>
        <taxon>Poaceae</taxon>
        <taxon>PACMAD clade</taxon>
        <taxon>Arundinoideae</taxon>
        <taxon>Arundineae</taxon>
        <taxon>Arundo</taxon>
    </lineage>
</organism>
<dbReference type="AlphaFoldDB" id="A0A0A9HET2"/>
<feature type="compositionally biased region" description="Polar residues" evidence="1">
    <location>
        <begin position="42"/>
        <end position="51"/>
    </location>
</feature>
<proteinExistence type="predicted"/>
<feature type="region of interest" description="Disordered" evidence="1">
    <location>
        <begin position="32"/>
        <end position="101"/>
    </location>
</feature>
<reference evidence="2" key="1">
    <citation type="submission" date="2014-09" db="EMBL/GenBank/DDBJ databases">
        <authorList>
            <person name="Magalhaes I.L.F."/>
            <person name="Oliveira U."/>
            <person name="Santos F.R."/>
            <person name="Vidigal T.H.D.A."/>
            <person name="Brescovit A.D."/>
            <person name="Santos A.J."/>
        </authorList>
    </citation>
    <scope>NUCLEOTIDE SEQUENCE</scope>
    <source>
        <tissue evidence="2">Shoot tissue taken approximately 20 cm above the soil surface</tissue>
    </source>
</reference>
<protein>
    <submittedName>
        <fullName evidence="2">Uncharacterized protein</fullName>
    </submittedName>
</protein>
<evidence type="ECO:0000256" key="1">
    <source>
        <dbReference type="SAM" id="MobiDB-lite"/>
    </source>
</evidence>
<accession>A0A0A9HET2</accession>
<evidence type="ECO:0000313" key="2">
    <source>
        <dbReference type="EMBL" id="JAE33361.1"/>
    </source>
</evidence>
<sequence>MPIVLCGGRCGEWHKDVSSTEVQQVTDLPPAAILPPTRLTDTKSTLPSTGYSRPCAPTDLALDGGGSECGPGGVGDWGAGTGEGGCTQEGNGGGTGAPRCS</sequence>
<reference evidence="2" key="2">
    <citation type="journal article" date="2015" name="Data Brief">
        <title>Shoot transcriptome of the giant reed, Arundo donax.</title>
        <authorList>
            <person name="Barrero R.A."/>
            <person name="Guerrero F.D."/>
            <person name="Moolhuijzen P."/>
            <person name="Goolsby J.A."/>
            <person name="Tidwell J."/>
            <person name="Bellgard S.E."/>
            <person name="Bellgard M.I."/>
        </authorList>
    </citation>
    <scope>NUCLEOTIDE SEQUENCE</scope>
    <source>
        <tissue evidence="2">Shoot tissue taken approximately 20 cm above the soil surface</tissue>
    </source>
</reference>